<dbReference type="RefSeq" id="NP_064944.1">
    <property type="nucleotide sequence ID" value="NC_002520.1"/>
</dbReference>
<dbReference type="Gene3D" id="3.30.420.10">
    <property type="entry name" value="Ribonuclease H-like superfamily/Ribonuclease H"/>
    <property type="match status" value="1"/>
</dbReference>
<keyword evidence="7" id="KW-0233">DNA recombination</keyword>
<dbReference type="SUPFAM" id="SSF53098">
    <property type="entry name" value="Ribonuclease H-like"/>
    <property type="match status" value="1"/>
</dbReference>
<dbReference type="EMBL" id="AF250284">
    <property type="protein sequence ID" value="AAG02868.1"/>
    <property type="molecule type" value="Genomic_DNA"/>
</dbReference>
<protein>
    <submittedName>
        <fullName evidence="9">AMV162</fullName>
    </submittedName>
</protein>
<evidence type="ECO:0000313" key="10">
    <source>
        <dbReference type="Proteomes" id="UP000000872"/>
    </source>
</evidence>
<dbReference type="InterPro" id="IPR012337">
    <property type="entry name" value="RNaseH-like_sf"/>
</dbReference>
<dbReference type="InterPro" id="IPR036397">
    <property type="entry name" value="RNaseH_sf"/>
</dbReference>
<evidence type="ECO:0000256" key="2">
    <source>
        <dbReference type="ARBA" id="ARBA00008810"/>
    </source>
</evidence>
<evidence type="ECO:0000256" key="8">
    <source>
        <dbReference type="ARBA" id="ARBA00023204"/>
    </source>
</evidence>
<gene>
    <name evidence="9" type="primary">AMV162</name>
</gene>
<dbReference type="InterPro" id="IPR006932">
    <property type="entry name" value="HJ-resolvase_A22"/>
</dbReference>
<evidence type="ECO:0000256" key="6">
    <source>
        <dbReference type="ARBA" id="ARBA00022842"/>
    </source>
</evidence>
<evidence type="ECO:0000256" key="3">
    <source>
        <dbReference type="ARBA" id="ARBA00022722"/>
    </source>
</evidence>
<reference evidence="9 10" key="1">
    <citation type="journal article" date="2000" name="Virology">
        <title>Complete genomic sequence of the Amsacta moorei entomopoxvirus: analysis and comparison with other poxviruses.</title>
        <authorList>
            <person name="Bawden A.L."/>
            <person name="Glassberg K.J."/>
            <person name="Diggans J."/>
            <person name="Shaw R."/>
            <person name="Farmerie W."/>
            <person name="Moyer R.W."/>
        </authorList>
    </citation>
    <scope>NUCLEOTIDE SEQUENCE [LARGE SCALE GENOMIC DNA]</scope>
</reference>
<evidence type="ECO:0000256" key="4">
    <source>
        <dbReference type="ARBA" id="ARBA00022763"/>
    </source>
</evidence>
<dbReference type="GO" id="GO:0016788">
    <property type="term" value="F:hydrolase activity, acting on ester bonds"/>
    <property type="evidence" value="ECO:0007669"/>
    <property type="project" value="InterPro"/>
</dbReference>
<comment type="similarity">
    <text evidence="2">Belongs to the RuvC family. Poxviruses-type subfamily.</text>
</comment>
<organism evidence="9 10">
    <name type="scientific">Amsacta moorei entomopoxvirus</name>
    <name type="common">AmEPV</name>
    <dbReference type="NCBI Taxonomy" id="28321"/>
    <lineage>
        <taxon>Viruses</taxon>
        <taxon>Varidnaviria</taxon>
        <taxon>Bamfordvirae</taxon>
        <taxon>Nucleocytoviricota</taxon>
        <taxon>Pokkesviricetes</taxon>
        <taxon>Chitovirales</taxon>
        <taxon>Poxviridae</taxon>
        <taxon>Entomopoxvirinae</taxon>
        <taxon>Betaentomopoxvirus</taxon>
    </lineage>
</organism>
<dbReference type="GO" id="GO:0000400">
    <property type="term" value="F:four-way junction DNA binding"/>
    <property type="evidence" value="ECO:0007669"/>
    <property type="project" value="InterPro"/>
</dbReference>
<keyword evidence="5" id="KW-0378">Hydrolase</keyword>
<name>Q9EMN7_AMEPV</name>
<keyword evidence="8" id="KW-0234">DNA repair</keyword>
<keyword evidence="10" id="KW-1185">Reference proteome</keyword>
<dbReference type="GO" id="GO:0006281">
    <property type="term" value="P:DNA repair"/>
    <property type="evidence" value="ECO:0007669"/>
    <property type="project" value="UniProtKB-KW"/>
</dbReference>
<evidence type="ECO:0000256" key="7">
    <source>
        <dbReference type="ARBA" id="ARBA00023172"/>
    </source>
</evidence>
<dbReference type="GO" id="GO:0000287">
    <property type="term" value="F:magnesium ion binding"/>
    <property type="evidence" value="ECO:0007669"/>
    <property type="project" value="InterPro"/>
</dbReference>
<accession>Q9EMN7</accession>
<proteinExistence type="inferred from homology"/>
<evidence type="ECO:0000256" key="1">
    <source>
        <dbReference type="ARBA" id="ARBA00001946"/>
    </source>
</evidence>
<dbReference type="GO" id="GO:0004518">
    <property type="term" value="F:nuclease activity"/>
    <property type="evidence" value="ECO:0007669"/>
    <property type="project" value="UniProtKB-KW"/>
</dbReference>
<dbReference type="Pfam" id="PF04848">
    <property type="entry name" value="Pox_A22"/>
    <property type="match status" value="1"/>
</dbReference>
<keyword evidence="6" id="KW-0460">Magnesium</keyword>
<sequence>MIILSIDIGVKNLGLSMISLIDNKCNIICIKENLPPLTSCKLYNKLNNIYNKYCIYNVDKVIIEQQFRGRKNIFYYGYIYSFFESKKISVQSTKPYTFNLNIKSYKLRKLHTINIFKNLIKNTNTSILSEYTKYDDIADATCIGLKWLNININNIIIESIQII</sequence>
<dbReference type="SMR" id="Q9EMN7"/>
<keyword evidence="4" id="KW-0227">DNA damage</keyword>
<dbReference type="GeneID" id="1494752"/>
<dbReference type="KEGG" id="vg:1494752"/>
<organismHost>
    <name type="scientific">Amsacta</name>
    <dbReference type="NCBI Taxonomy" id="340055"/>
</organismHost>
<dbReference type="OrthoDB" id="22170at10239"/>
<dbReference type="GO" id="GO:0006310">
    <property type="term" value="P:DNA recombination"/>
    <property type="evidence" value="ECO:0007669"/>
    <property type="project" value="UniProtKB-KW"/>
</dbReference>
<comment type="cofactor">
    <cofactor evidence="1">
        <name>Mg(2+)</name>
        <dbReference type="ChEBI" id="CHEBI:18420"/>
    </cofactor>
</comment>
<keyword evidence="3" id="KW-0540">Nuclease</keyword>
<evidence type="ECO:0000256" key="5">
    <source>
        <dbReference type="ARBA" id="ARBA00022801"/>
    </source>
</evidence>
<dbReference type="Proteomes" id="UP000000872">
    <property type="component" value="Segment"/>
</dbReference>
<evidence type="ECO:0000313" key="9">
    <source>
        <dbReference type="EMBL" id="AAG02868.1"/>
    </source>
</evidence>